<comment type="caution">
    <text evidence="3">The sequence shown here is derived from an EMBL/GenBank/DDBJ whole genome shotgun (WGS) entry which is preliminary data.</text>
</comment>
<dbReference type="AlphaFoldDB" id="A0AAN8EVG9"/>
<evidence type="ECO:0000313" key="3">
    <source>
        <dbReference type="EMBL" id="KAK5966772.1"/>
    </source>
</evidence>
<evidence type="ECO:0000313" key="4">
    <source>
        <dbReference type="Proteomes" id="UP001331761"/>
    </source>
</evidence>
<keyword evidence="2" id="KW-0732">Signal</keyword>
<reference evidence="3 4" key="1">
    <citation type="submission" date="2019-10" db="EMBL/GenBank/DDBJ databases">
        <title>Assembly and Annotation for the nematode Trichostrongylus colubriformis.</title>
        <authorList>
            <person name="Martin J."/>
        </authorList>
    </citation>
    <scope>NUCLEOTIDE SEQUENCE [LARGE SCALE GENOMIC DNA]</scope>
    <source>
        <strain evidence="3">G859</strain>
        <tissue evidence="3">Whole worm</tissue>
    </source>
</reference>
<accession>A0AAN8EVG9</accession>
<gene>
    <name evidence="3" type="ORF">GCK32_014006</name>
</gene>
<feature type="signal peptide" evidence="2">
    <location>
        <begin position="1"/>
        <end position="20"/>
    </location>
</feature>
<protein>
    <submittedName>
        <fullName evidence="3">Uncharacterized protein</fullName>
    </submittedName>
</protein>
<dbReference type="EMBL" id="WIXE01023144">
    <property type="protein sequence ID" value="KAK5966772.1"/>
    <property type="molecule type" value="Genomic_DNA"/>
</dbReference>
<organism evidence="3 4">
    <name type="scientific">Trichostrongylus colubriformis</name>
    <name type="common">Black scour worm</name>
    <dbReference type="NCBI Taxonomy" id="6319"/>
    <lineage>
        <taxon>Eukaryota</taxon>
        <taxon>Metazoa</taxon>
        <taxon>Ecdysozoa</taxon>
        <taxon>Nematoda</taxon>
        <taxon>Chromadorea</taxon>
        <taxon>Rhabditida</taxon>
        <taxon>Rhabditina</taxon>
        <taxon>Rhabditomorpha</taxon>
        <taxon>Strongyloidea</taxon>
        <taxon>Trichostrongylidae</taxon>
        <taxon>Trichostrongylus</taxon>
    </lineage>
</organism>
<evidence type="ECO:0000256" key="1">
    <source>
        <dbReference type="SAM" id="MobiDB-lite"/>
    </source>
</evidence>
<feature type="region of interest" description="Disordered" evidence="1">
    <location>
        <begin position="117"/>
        <end position="151"/>
    </location>
</feature>
<dbReference type="Proteomes" id="UP001331761">
    <property type="component" value="Unassembled WGS sequence"/>
</dbReference>
<name>A0AAN8EVG9_TRICO</name>
<sequence length="151" mass="18220">MIGGLLLLLVLVFISVPLESREVRGEYDKFYEAFSREVSGKVAPDYSMESIRKQWEARKKRVDSIFARYNYVRTKFEAIISVQGLDRRQRNARLLLLKKHYPGAYKGIVRLYLRKKRHRRQRRKRLTRFRRRLKKHRTGRIPTKGKKSNRN</sequence>
<keyword evidence="4" id="KW-1185">Reference proteome</keyword>
<evidence type="ECO:0000256" key="2">
    <source>
        <dbReference type="SAM" id="SignalP"/>
    </source>
</evidence>
<proteinExistence type="predicted"/>
<feature type="chain" id="PRO_5043008893" evidence="2">
    <location>
        <begin position="21"/>
        <end position="151"/>
    </location>
</feature>